<dbReference type="Gene3D" id="3.40.720.10">
    <property type="entry name" value="Alkaline Phosphatase, subunit A"/>
    <property type="match status" value="1"/>
</dbReference>
<dbReference type="EMBL" id="UGNC01000005">
    <property type="protein sequence ID" value="STW49493.1"/>
    <property type="molecule type" value="Genomic_DNA"/>
</dbReference>
<evidence type="ECO:0000313" key="2">
    <source>
        <dbReference type="EMBL" id="STW49493.1"/>
    </source>
</evidence>
<dbReference type="Pfam" id="PF00884">
    <property type="entry name" value="Sulfatase"/>
    <property type="match status" value="1"/>
</dbReference>
<dbReference type="InterPro" id="IPR000917">
    <property type="entry name" value="Sulfatase_N"/>
</dbReference>
<dbReference type="SUPFAM" id="SSF53649">
    <property type="entry name" value="Alkaline phosphatase-like"/>
    <property type="match status" value="1"/>
</dbReference>
<reference evidence="2 3" key="1">
    <citation type="submission" date="2018-06" db="EMBL/GenBank/DDBJ databases">
        <authorList>
            <consortium name="Pathogen Informatics"/>
            <person name="Doyle S."/>
        </authorList>
    </citation>
    <scope>NUCLEOTIDE SEQUENCE [LARGE SCALE GENOMIC DNA]</scope>
    <source>
        <strain evidence="2 3">NCTC9617</strain>
    </source>
</reference>
<dbReference type="GO" id="GO:0005886">
    <property type="term" value="C:plasma membrane"/>
    <property type="evidence" value="ECO:0007669"/>
    <property type="project" value="TreeGrafter"/>
</dbReference>
<dbReference type="Proteomes" id="UP000255167">
    <property type="component" value="Unassembled WGS sequence"/>
</dbReference>
<evidence type="ECO:0000313" key="3">
    <source>
        <dbReference type="Proteomes" id="UP000255167"/>
    </source>
</evidence>
<name>A0A378FZ71_KLEPN</name>
<proteinExistence type="predicted"/>
<evidence type="ECO:0000259" key="1">
    <source>
        <dbReference type="Pfam" id="PF00884"/>
    </source>
</evidence>
<feature type="domain" description="Sulfatase N-terminal" evidence="1">
    <location>
        <begin position="2"/>
        <end position="72"/>
    </location>
</feature>
<dbReference type="PANTHER" id="PTHR43108">
    <property type="entry name" value="N-ACETYLGLUCOSAMINE-6-SULFATASE FAMILY MEMBER"/>
    <property type="match status" value="1"/>
</dbReference>
<dbReference type="PANTHER" id="PTHR43108:SF10">
    <property type="entry name" value="INNER MEMBRANE PROTEIN YEJM"/>
    <property type="match status" value="1"/>
</dbReference>
<accession>A0A378FZ71</accession>
<protein>
    <submittedName>
        <fullName evidence="2">Putative phopshatase/sulfatase</fullName>
    </submittedName>
</protein>
<dbReference type="AlphaFoldDB" id="A0A378FZ71"/>
<dbReference type="InterPro" id="IPR017850">
    <property type="entry name" value="Alkaline_phosphatase_core_sf"/>
</dbReference>
<organism evidence="2 3">
    <name type="scientific">Klebsiella pneumoniae</name>
    <dbReference type="NCBI Taxonomy" id="573"/>
    <lineage>
        <taxon>Bacteria</taxon>
        <taxon>Pseudomonadati</taxon>
        <taxon>Pseudomonadota</taxon>
        <taxon>Gammaproteobacteria</taxon>
        <taxon>Enterobacterales</taxon>
        <taxon>Enterobacteriaceae</taxon>
        <taxon>Klebsiella/Raoultella group</taxon>
        <taxon>Klebsiella</taxon>
        <taxon>Klebsiella pneumoniae complex</taxon>
    </lineage>
</organism>
<gene>
    <name evidence="2" type="primary">yejM_1</name>
    <name evidence="2" type="ORF">NCTC9617_06129</name>
</gene>
<sequence>MLTALREAGKLDNTVVIITGGHGKPLNAKHDAFDWSREQLQVPLVIHWPGTPAQEIATLTDNKDVMTTLMQRLLHVSTPANEYSQGEDLFSAARRRNWGHRGQRRYAGHHHPTITVVLNHNGTYTTWSRDGEKIKDQKPQLSLLLQVLTDEKRFIVTD</sequence>